<dbReference type="SUPFAM" id="SSF52540">
    <property type="entry name" value="P-loop containing nucleoside triphosphate hydrolases"/>
    <property type="match status" value="1"/>
</dbReference>
<dbReference type="GO" id="GO:0005525">
    <property type="term" value="F:GTP binding"/>
    <property type="evidence" value="ECO:0007669"/>
    <property type="project" value="InterPro"/>
</dbReference>
<accession>A0A1I8G0V7</accession>
<comment type="similarity">
    <text evidence="1">Belongs to the small GTPase superfamily. Rab family.</text>
</comment>
<dbReference type="GO" id="GO:0003924">
    <property type="term" value="F:GTPase activity"/>
    <property type="evidence" value="ECO:0007669"/>
    <property type="project" value="InterPro"/>
</dbReference>
<dbReference type="WBParaSite" id="maker-uti_cns_0000547-snap-gene-0.7-mRNA-1">
    <property type="protein sequence ID" value="maker-uti_cns_0000547-snap-gene-0.7-mRNA-1"/>
    <property type="gene ID" value="maker-uti_cns_0000547-snap-gene-0.7"/>
</dbReference>
<dbReference type="Proteomes" id="UP000095280">
    <property type="component" value="Unplaced"/>
</dbReference>
<evidence type="ECO:0000256" key="3">
    <source>
        <dbReference type="SAM" id="MobiDB-lite"/>
    </source>
</evidence>
<dbReference type="Gene3D" id="3.40.50.300">
    <property type="entry name" value="P-loop containing nucleotide triphosphate hydrolases"/>
    <property type="match status" value="1"/>
</dbReference>
<evidence type="ECO:0000313" key="4">
    <source>
        <dbReference type="Proteomes" id="UP000095280"/>
    </source>
</evidence>
<dbReference type="FunFam" id="3.40.50.300:FF:001329">
    <property type="entry name" value="Small GTP-binding protein, putative"/>
    <property type="match status" value="1"/>
</dbReference>
<dbReference type="InterPro" id="IPR005225">
    <property type="entry name" value="Small_GTP-bd"/>
</dbReference>
<feature type="compositionally biased region" description="Gly residues" evidence="3">
    <location>
        <begin position="220"/>
        <end position="236"/>
    </location>
</feature>
<keyword evidence="2" id="KW-0547">Nucleotide-binding</keyword>
<organism evidence="4 5">
    <name type="scientific">Macrostomum lignano</name>
    <dbReference type="NCBI Taxonomy" id="282301"/>
    <lineage>
        <taxon>Eukaryota</taxon>
        <taxon>Metazoa</taxon>
        <taxon>Spiralia</taxon>
        <taxon>Lophotrochozoa</taxon>
        <taxon>Platyhelminthes</taxon>
        <taxon>Rhabditophora</taxon>
        <taxon>Macrostomorpha</taxon>
        <taxon>Macrostomida</taxon>
        <taxon>Macrostomidae</taxon>
        <taxon>Macrostomum</taxon>
    </lineage>
</organism>
<dbReference type="AlphaFoldDB" id="A0A1I8G0V7"/>
<dbReference type="InterPro" id="IPR027417">
    <property type="entry name" value="P-loop_NTPase"/>
</dbReference>
<keyword evidence="4" id="KW-1185">Reference proteome</keyword>
<protein>
    <submittedName>
        <fullName evidence="5">Ras-related protein Rab-24</fullName>
    </submittedName>
</protein>
<dbReference type="SMART" id="SM00173">
    <property type="entry name" value="RAS"/>
    <property type="match status" value="1"/>
</dbReference>
<dbReference type="PRINTS" id="PR00449">
    <property type="entry name" value="RASTRNSFRMNG"/>
</dbReference>
<proteinExistence type="inferred from homology"/>
<dbReference type="PANTHER" id="PTHR47978">
    <property type="match status" value="1"/>
</dbReference>
<name>A0A1I8G0V7_9PLAT</name>
<evidence type="ECO:0000313" key="5">
    <source>
        <dbReference type="WBParaSite" id="maker-uti_cns_0000547-snap-gene-0.7-mRNA-1"/>
    </source>
</evidence>
<dbReference type="NCBIfam" id="TIGR00231">
    <property type="entry name" value="small_GTP"/>
    <property type="match status" value="1"/>
</dbReference>
<dbReference type="SMART" id="SM00174">
    <property type="entry name" value="RHO"/>
    <property type="match status" value="1"/>
</dbReference>
<dbReference type="InterPro" id="IPR001806">
    <property type="entry name" value="Small_GTPase"/>
</dbReference>
<dbReference type="PROSITE" id="PS51421">
    <property type="entry name" value="RAS"/>
    <property type="match status" value="1"/>
</dbReference>
<dbReference type="PROSITE" id="PS51419">
    <property type="entry name" value="RAB"/>
    <property type="match status" value="1"/>
</dbReference>
<evidence type="ECO:0000256" key="2">
    <source>
        <dbReference type="ARBA" id="ARBA00022741"/>
    </source>
</evidence>
<dbReference type="Pfam" id="PF00071">
    <property type="entry name" value="Ras"/>
    <property type="match status" value="1"/>
</dbReference>
<sequence>FISHVSFQICVMAGSSSDTRVDIKVVLLGKEYVGKTALVERFLHERFVTGHTYQSTIGAAYGSRRINTSNNLPVVLGIWDTAGSERYESMARIYYRGAGAAVICYDITDAVSLERAKFWTRELQKYEDRCKLYFCGCKRDLAEADPTCRQVGEEEVVVFAESIGGRAFETSSKTGENIDRLFRQIADDFSAEPSLLSNTFGGSVGTAGPANSGHSFSLHRGGGSNRIGGARGGTGGSSRCPCSN</sequence>
<feature type="region of interest" description="Disordered" evidence="3">
    <location>
        <begin position="211"/>
        <end position="244"/>
    </location>
</feature>
<reference evidence="5" key="1">
    <citation type="submission" date="2016-11" db="UniProtKB">
        <authorList>
            <consortium name="WormBaseParasite"/>
        </authorList>
    </citation>
    <scope>IDENTIFICATION</scope>
</reference>
<evidence type="ECO:0000256" key="1">
    <source>
        <dbReference type="ARBA" id="ARBA00006270"/>
    </source>
</evidence>
<dbReference type="SMART" id="SM00175">
    <property type="entry name" value="RAB"/>
    <property type="match status" value="1"/>
</dbReference>